<evidence type="ECO:0000313" key="8">
    <source>
        <dbReference type="EMBL" id="KOO26375.1"/>
    </source>
</evidence>
<dbReference type="EMBL" id="JWZX01002861">
    <property type="protein sequence ID" value="KOO26375.1"/>
    <property type="molecule type" value="Genomic_DNA"/>
</dbReference>
<reference evidence="9" key="1">
    <citation type="journal article" date="2015" name="PLoS Genet.">
        <title>Genome Sequence and Transcriptome Analyses of Chrysochromulina tobin: Metabolic Tools for Enhanced Algal Fitness in the Prominent Order Prymnesiales (Haptophyceae).</title>
        <authorList>
            <person name="Hovde B.T."/>
            <person name="Deodato C.R."/>
            <person name="Hunsperger H.M."/>
            <person name="Ryken S.A."/>
            <person name="Yost W."/>
            <person name="Jha R.K."/>
            <person name="Patterson J."/>
            <person name="Monnat R.J. Jr."/>
            <person name="Barlow S.B."/>
            <person name="Starkenburg S.R."/>
            <person name="Cattolico R.A."/>
        </authorList>
    </citation>
    <scope>NUCLEOTIDE SEQUENCE</scope>
    <source>
        <strain evidence="9">CCMP291</strain>
    </source>
</reference>
<keyword evidence="3" id="KW-0813">Transport</keyword>
<dbReference type="GO" id="GO:0005829">
    <property type="term" value="C:cytosol"/>
    <property type="evidence" value="ECO:0007669"/>
    <property type="project" value="TreeGrafter"/>
</dbReference>
<dbReference type="GO" id="GO:0000422">
    <property type="term" value="P:autophagy of mitochondrion"/>
    <property type="evidence" value="ECO:0007669"/>
    <property type="project" value="TreeGrafter"/>
</dbReference>
<sequence>MGRNTALGAAEYMTPVLVQSQFTEKGVLTPAEFVAAGDMLVLRCPTWQWQAGDPARARPFLPPNKQFLLTKNVPCQRRACTLGAGAADEAQVDGVDGDAEGWVATHTSHAAKAIADEDAPDMEDMETITARTASLLSHIDAAHGGEINNCQCQGRADGILRTRTYDVSITYDKYYQCGRVWLFGYTETRQPLTQGQILEDISTDHALKTVSLEAHPHIASNAGLYASIHPCKHASVMQKLCAELRAGGKETKPEQYLFLFLKFISAVCPTIEYDYTMSVDGL</sequence>
<comment type="caution">
    <text evidence="8">The sequence shown here is derived from an EMBL/GenBank/DDBJ whole genome shotgun (WGS) entry which is preliminary data.</text>
</comment>
<gene>
    <name evidence="8" type="ORF">Ctob_002390</name>
</gene>
<keyword evidence="5" id="KW-0833">Ubl conjugation pathway</keyword>
<dbReference type="Pfam" id="PF03987">
    <property type="entry name" value="Autophagy_act_C"/>
    <property type="match status" value="1"/>
</dbReference>
<evidence type="ECO:0000256" key="3">
    <source>
        <dbReference type="ARBA" id="ARBA00022448"/>
    </source>
</evidence>
<evidence type="ECO:0000256" key="6">
    <source>
        <dbReference type="ARBA" id="ARBA00022927"/>
    </source>
</evidence>
<organism evidence="8 9">
    <name type="scientific">Chrysochromulina tobinii</name>
    <dbReference type="NCBI Taxonomy" id="1460289"/>
    <lineage>
        <taxon>Eukaryota</taxon>
        <taxon>Haptista</taxon>
        <taxon>Haptophyta</taxon>
        <taxon>Prymnesiophyceae</taxon>
        <taxon>Prymnesiales</taxon>
        <taxon>Chrysochromulinaceae</taxon>
        <taxon>Chrysochromulina</taxon>
    </lineage>
</organism>
<keyword evidence="9" id="KW-1185">Reference proteome</keyword>
<keyword evidence="4" id="KW-0963">Cytoplasm</keyword>
<comment type="similarity">
    <text evidence="2">Belongs to the ATG3 family.</text>
</comment>
<evidence type="ECO:0000256" key="4">
    <source>
        <dbReference type="ARBA" id="ARBA00022490"/>
    </source>
</evidence>
<dbReference type="GO" id="GO:0044804">
    <property type="term" value="P:nucleophagy"/>
    <property type="evidence" value="ECO:0007669"/>
    <property type="project" value="TreeGrafter"/>
</dbReference>
<keyword evidence="6" id="KW-0653">Protein transport</keyword>
<dbReference type="GO" id="GO:0019776">
    <property type="term" value="F:Atg8-family ligase activity"/>
    <property type="evidence" value="ECO:0007669"/>
    <property type="project" value="TreeGrafter"/>
</dbReference>
<dbReference type="InterPro" id="IPR007135">
    <property type="entry name" value="Atg3/Atg10"/>
</dbReference>
<dbReference type="GO" id="GO:0015031">
    <property type="term" value="P:protein transport"/>
    <property type="evidence" value="ECO:0007669"/>
    <property type="project" value="UniProtKB-KW"/>
</dbReference>
<evidence type="ECO:0000313" key="9">
    <source>
        <dbReference type="Proteomes" id="UP000037460"/>
    </source>
</evidence>
<comment type="subcellular location">
    <subcellularLocation>
        <location evidence="1">Cytoplasm</location>
    </subcellularLocation>
</comment>
<keyword evidence="7" id="KW-0072">Autophagy</keyword>
<protein>
    <submittedName>
        <fullName evidence="8">Autophagy-related protein 3-like protein</fullName>
    </submittedName>
</protein>
<proteinExistence type="inferred from homology"/>
<dbReference type="GO" id="GO:0000407">
    <property type="term" value="C:phagophore assembly site"/>
    <property type="evidence" value="ECO:0007669"/>
    <property type="project" value="TreeGrafter"/>
</dbReference>
<dbReference type="PANTHER" id="PTHR12866:SF2">
    <property type="entry name" value="UBIQUITIN-LIKE-CONJUGATING ENZYME ATG3"/>
    <property type="match status" value="1"/>
</dbReference>
<evidence type="ECO:0000256" key="2">
    <source>
        <dbReference type="ARBA" id="ARBA00007683"/>
    </source>
</evidence>
<evidence type="ECO:0000256" key="1">
    <source>
        <dbReference type="ARBA" id="ARBA00004496"/>
    </source>
</evidence>
<name>A0A0M0JIP9_9EUKA</name>
<dbReference type="Proteomes" id="UP000037460">
    <property type="component" value="Unassembled WGS sequence"/>
</dbReference>
<dbReference type="PANTHER" id="PTHR12866">
    <property type="entry name" value="UBIQUITIN-LIKE-CONJUGATING ENZYME ATG3"/>
    <property type="match status" value="1"/>
</dbReference>
<dbReference type="OrthoDB" id="1584384at2759"/>
<dbReference type="GO" id="GO:0061723">
    <property type="term" value="P:glycophagy"/>
    <property type="evidence" value="ECO:0007669"/>
    <property type="project" value="TreeGrafter"/>
</dbReference>
<accession>A0A0M0JIP9</accession>
<evidence type="ECO:0000256" key="7">
    <source>
        <dbReference type="ARBA" id="ARBA00023006"/>
    </source>
</evidence>
<evidence type="ECO:0000256" key="5">
    <source>
        <dbReference type="ARBA" id="ARBA00022786"/>
    </source>
</evidence>
<dbReference type="AlphaFoldDB" id="A0A0M0JIP9"/>
<dbReference type="GO" id="GO:0000045">
    <property type="term" value="P:autophagosome assembly"/>
    <property type="evidence" value="ECO:0007669"/>
    <property type="project" value="TreeGrafter"/>
</dbReference>